<protein>
    <submittedName>
        <fullName evidence="8">S1/P1 nuclease</fullName>
    </submittedName>
</protein>
<evidence type="ECO:0000256" key="2">
    <source>
        <dbReference type="ARBA" id="ARBA00022723"/>
    </source>
</evidence>
<keyword evidence="5" id="KW-1015">Disulfide bond</keyword>
<keyword evidence="9" id="KW-1185">Reference proteome</keyword>
<organism evidence="8 9">
    <name type="scientific">Hymenobacter fastidiosus</name>
    <dbReference type="NCBI Taxonomy" id="486264"/>
    <lineage>
        <taxon>Bacteria</taxon>
        <taxon>Pseudomonadati</taxon>
        <taxon>Bacteroidota</taxon>
        <taxon>Cytophagia</taxon>
        <taxon>Cytophagales</taxon>
        <taxon>Hymenobacteraceae</taxon>
        <taxon>Hymenobacter</taxon>
    </lineage>
</organism>
<evidence type="ECO:0000256" key="1">
    <source>
        <dbReference type="ARBA" id="ARBA00022722"/>
    </source>
</evidence>
<feature type="chain" id="PRO_5045628077" evidence="7">
    <location>
        <begin position="21"/>
        <end position="261"/>
    </location>
</feature>
<keyword evidence="2" id="KW-0479">Metal-binding</keyword>
<reference evidence="9" key="1">
    <citation type="journal article" date="2019" name="Int. J. Syst. Evol. Microbiol.">
        <title>The Global Catalogue of Microorganisms (GCM) 10K type strain sequencing project: providing services to taxonomists for standard genome sequencing and annotation.</title>
        <authorList>
            <consortium name="The Broad Institute Genomics Platform"/>
            <consortium name="The Broad Institute Genome Sequencing Center for Infectious Disease"/>
            <person name="Wu L."/>
            <person name="Ma J."/>
        </authorList>
    </citation>
    <scope>NUCLEOTIDE SEQUENCE [LARGE SCALE GENOMIC DNA]</scope>
    <source>
        <strain evidence="9">JCM 17224</strain>
    </source>
</reference>
<dbReference type="PANTHER" id="PTHR33146:SF26">
    <property type="entry name" value="ENDONUCLEASE 4"/>
    <property type="match status" value="1"/>
</dbReference>
<feature type="signal peptide" evidence="7">
    <location>
        <begin position="1"/>
        <end position="20"/>
    </location>
</feature>
<evidence type="ECO:0000313" key="9">
    <source>
        <dbReference type="Proteomes" id="UP001500567"/>
    </source>
</evidence>
<accession>A0ABP7R9P7</accession>
<dbReference type="InterPro" id="IPR003154">
    <property type="entry name" value="S1/P1nuclease"/>
</dbReference>
<proteinExistence type="predicted"/>
<name>A0ABP7R9P7_9BACT</name>
<dbReference type="CDD" id="cd11010">
    <property type="entry name" value="S1-P1_nuclease"/>
    <property type="match status" value="1"/>
</dbReference>
<keyword evidence="4" id="KW-0378">Hydrolase</keyword>
<evidence type="ECO:0000256" key="3">
    <source>
        <dbReference type="ARBA" id="ARBA00022759"/>
    </source>
</evidence>
<evidence type="ECO:0000256" key="7">
    <source>
        <dbReference type="SAM" id="SignalP"/>
    </source>
</evidence>
<dbReference type="Pfam" id="PF02265">
    <property type="entry name" value="S1-P1_nuclease"/>
    <property type="match status" value="1"/>
</dbReference>
<dbReference type="PANTHER" id="PTHR33146">
    <property type="entry name" value="ENDONUCLEASE 4"/>
    <property type="match status" value="1"/>
</dbReference>
<keyword evidence="1" id="KW-0540">Nuclease</keyword>
<keyword evidence="7" id="KW-0732">Signal</keyword>
<comment type="caution">
    <text evidence="8">The sequence shown here is derived from an EMBL/GenBank/DDBJ whole genome shotgun (WGS) entry which is preliminary data.</text>
</comment>
<evidence type="ECO:0000256" key="5">
    <source>
        <dbReference type="ARBA" id="ARBA00023157"/>
    </source>
</evidence>
<dbReference type="InterPro" id="IPR008947">
    <property type="entry name" value="PLipase_C/P1_nuclease_dom_sf"/>
</dbReference>
<dbReference type="Gene3D" id="1.10.575.10">
    <property type="entry name" value="P1 Nuclease"/>
    <property type="match status" value="1"/>
</dbReference>
<keyword evidence="6" id="KW-0325">Glycoprotein</keyword>
<dbReference type="Proteomes" id="UP001500567">
    <property type="component" value="Unassembled WGS sequence"/>
</dbReference>
<dbReference type="RefSeq" id="WP_345070255.1">
    <property type="nucleotide sequence ID" value="NZ_BAABDJ010000001.1"/>
</dbReference>
<dbReference type="EMBL" id="BAABDJ010000001">
    <property type="protein sequence ID" value="GAA3994563.1"/>
    <property type="molecule type" value="Genomic_DNA"/>
</dbReference>
<evidence type="ECO:0000256" key="4">
    <source>
        <dbReference type="ARBA" id="ARBA00022801"/>
    </source>
</evidence>
<evidence type="ECO:0000313" key="8">
    <source>
        <dbReference type="EMBL" id="GAA3994563.1"/>
    </source>
</evidence>
<sequence length="261" mass="29940">MRKRLLPLLFLILTPLCLRAWGVDGHRAVGKIAEHHLSAKAKREVQRLLGSETLTLVSTWPDEVRYYPEFKSTAPWHYVNTAAGLNQEQYLQALRAQTEPNAYNVLQAKLRELKDPSKTAAERVAALKFVVHLVGDAHQPLHAGHAEDKGGNDIKVKFRGKETNLHSLWDSGLLDYQGLTYTEMADQYDRQLRGRQVRQWQQTPMEQWFWESYQSSEQIYKEAPTGTDIDYNYYPAHAELMKQRIEQAGVRLAQVLNATLG</sequence>
<gene>
    <name evidence="8" type="ORF">GCM10022408_01190</name>
</gene>
<dbReference type="SUPFAM" id="SSF48537">
    <property type="entry name" value="Phospholipase C/P1 nuclease"/>
    <property type="match status" value="1"/>
</dbReference>
<evidence type="ECO:0000256" key="6">
    <source>
        <dbReference type="ARBA" id="ARBA00023180"/>
    </source>
</evidence>
<keyword evidence="3" id="KW-0255">Endonuclease</keyword>